<dbReference type="AlphaFoldDB" id="A0AAW0F8E9"/>
<evidence type="ECO:0000313" key="2">
    <source>
        <dbReference type="EMBL" id="KAK7201273.1"/>
    </source>
</evidence>
<name>A0AAW0F8E9_9TRYP</name>
<keyword evidence="1" id="KW-0853">WD repeat</keyword>
<dbReference type="Proteomes" id="UP001430356">
    <property type="component" value="Unassembled WGS sequence"/>
</dbReference>
<protein>
    <submittedName>
        <fullName evidence="2">WD domain, G-beta repeat</fullName>
    </submittedName>
</protein>
<keyword evidence="3" id="KW-1185">Reference proteome</keyword>
<dbReference type="Gene3D" id="2.130.10.10">
    <property type="entry name" value="YVTN repeat-like/Quinoprotein amine dehydrogenase"/>
    <property type="match status" value="1"/>
</dbReference>
<organism evidence="2 3">
    <name type="scientific">Novymonas esmeraldas</name>
    <dbReference type="NCBI Taxonomy" id="1808958"/>
    <lineage>
        <taxon>Eukaryota</taxon>
        <taxon>Discoba</taxon>
        <taxon>Euglenozoa</taxon>
        <taxon>Kinetoplastea</taxon>
        <taxon>Metakinetoplastina</taxon>
        <taxon>Trypanosomatida</taxon>
        <taxon>Trypanosomatidae</taxon>
        <taxon>Novymonas</taxon>
    </lineage>
</organism>
<sequence length="591" mass="63361">MGGTSAAFDFLRCPYRGASDSVNDVDVDPHGGCVYAACSSGDVYVWDIQEQKLNARLCHPQWVNAVRCFPLCNSAASCAAAAPPPPPVVDPSAEPGDGDRDALFADIVVHHTIRWVLTGSEDGVIAVWCPITYRMQTMSRPGGAAITALQLIPEDVSAASSDEEPSLAELRSGRGRYRRTSGELDDGPAICCAASLYDLYVFRVTPASSQLRLLRNVRHHGLITAMTYVAPSTSLATPLLVVGQDEGTLCVWDCSAWVYHDAMPYPTGEADVAADARTCPTTVHEPVYQLGRLAKTFRYNLRRCNPPNDPALLEEEEAAVPTATPSDYLRQMPASVSAAAMDVLDRSSVALPTVARNAWRSPRQATEHDDTPQTWQYDARRVTCLAASRSSASSGSPHSYLYSGHATGEVLLWGSVRQEVPLLLLLKKIILFRPGTWVWGMCAVATLRTSLPAHAENRAGGRGAAMATARLAKSKSRRGVARAIAAAALASSPPPRAGAATSLTTTHVSPLELIMWSDGGAVEYVSTRKHHVVHRPGPGFVSSAACAWCGPAMAPPFATRLFLIMVGFDGRVERFDVSEVLELVKGSGKVL</sequence>
<dbReference type="InterPro" id="IPR015943">
    <property type="entry name" value="WD40/YVTN_repeat-like_dom_sf"/>
</dbReference>
<proteinExistence type="predicted"/>
<dbReference type="SMART" id="SM00320">
    <property type="entry name" value="WD40"/>
    <property type="match status" value="4"/>
</dbReference>
<dbReference type="Pfam" id="PF00400">
    <property type="entry name" value="WD40"/>
    <property type="match status" value="1"/>
</dbReference>
<dbReference type="PROSITE" id="PS50082">
    <property type="entry name" value="WD_REPEATS_2"/>
    <property type="match status" value="1"/>
</dbReference>
<reference evidence="2 3" key="1">
    <citation type="journal article" date="2021" name="MBio">
        <title>A New Model Trypanosomatid, Novymonas esmeraldas: Genomic Perception of Its 'Candidatus Pandoraea novymonadis' Endosymbiont.</title>
        <authorList>
            <person name="Zakharova A."/>
            <person name="Saura A."/>
            <person name="Butenko A."/>
            <person name="Podesvova L."/>
            <person name="Warmusova S."/>
            <person name="Kostygov A.Y."/>
            <person name="Nenarokova A."/>
            <person name="Lukes J."/>
            <person name="Opperdoes F.R."/>
            <person name="Yurchenko V."/>
        </authorList>
    </citation>
    <scope>NUCLEOTIDE SEQUENCE [LARGE SCALE GENOMIC DNA]</scope>
    <source>
        <strain evidence="2 3">E262AT.01</strain>
    </source>
</reference>
<evidence type="ECO:0000256" key="1">
    <source>
        <dbReference type="PROSITE-ProRule" id="PRU00221"/>
    </source>
</evidence>
<dbReference type="EMBL" id="JAECZO010000013">
    <property type="protein sequence ID" value="KAK7201273.1"/>
    <property type="molecule type" value="Genomic_DNA"/>
</dbReference>
<feature type="repeat" description="WD" evidence="1">
    <location>
        <begin position="15"/>
        <end position="56"/>
    </location>
</feature>
<gene>
    <name evidence="2" type="ORF">NESM_000189100</name>
</gene>
<dbReference type="InterPro" id="IPR036322">
    <property type="entry name" value="WD40_repeat_dom_sf"/>
</dbReference>
<dbReference type="SUPFAM" id="SSF50978">
    <property type="entry name" value="WD40 repeat-like"/>
    <property type="match status" value="1"/>
</dbReference>
<comment type="caution">
    <text evidence="2">The sequence shown here is derived from an EMBL/GenBank/DDBJ whole genome shotgun (WGS) entry which is preliminary data.</text>
</comment>
<accession>A0AAW0F8E9</accession>
<dbReference type="InterPro" id="IPR001680">
    <property type="entry name" value="WD40_rpt"/>
</dbReference>
<evidence type="ECO:0000313" key="3">
    <source>
        <dbReference type="Proteomes" id="UP001430356"/>
    </source>
</evidence>